<keyword evidence="2" id="KW-1185">Reference proteome</keyword>
<organism evidence="1 2">
    <name type="scientific">Oceanirhabdus seepicola</name>
    <dbReference type="NCBI Taxonomy" id="2828781"/>
    <lineage>
        <taxon>Bacteria</taxon>
        <taxon>Bacillati</taxon>
        <taxon>Bacillota</taxon>
        <taxon>Clostridia</taxon>
        <taxon>Eubacteriales</taxon>
        <taxon>Clostridiaceae</taxon>
        <taxon>Oceanirhabdus</taxon>
    </lineage>
</organism>
<dbReference type="PANTHER" id="PTHR39450:SF1">
    <property type="entry name" value="DUF1667 DOMAIN-CONTAINING PROTEIN"/>
    <property type="match status" value="1"/>
</dbReference>
<dbReference type="InterPro" id="IPR012460">
    <property type="entry name" value="DUF1667"/>
</dbReference>
<dbReference type="AlphaFoldDB" id="A0A9J6NZD6"/>
<dbReference type="Pfam" id="PF07892">
    <property type="entry name" value="DUF1667"/>
    <property type="match status" value="1"/>
</dbReference>
<reference evidence="1" key="1">
    <citation type="journal article" date="2021" name="mSystems">
        <title>Bacteria and Archaea Synergistically Convert Glycine Betaine to Biogenic Methane in the Formosa Cold Seep of the South China Sea.</title>
        <authorList>
            <person name="Li L."/>
            <person name="Zhang W."/>
            <person name="Zhang S."/>
            <person name="Song L."/>
            <person name="Sun Q."/>
            <person name="Zhang H."/>
            <person name="Xiang H."/>
            <person name="Dong X."/>
        </authorList>
    </citation>
    <scope>NUCLEOTIDE SEQUENCE</scope>
    <source>
        <strain evidence="1">ZWT</strain>
    </source>
</reference>
<dbReference type="RefSeq" id="WP_250857361.1">
    <property type="nucleotide sequence ID" value="NZ_JAGSOJ010000001.1"/>
</dbReference>
<dbReference type="SUPFAM" id="SSF160148">
    <property type="entry name" value="CPE0013-like"/>
    <property type="match status" value="1"/>
</dbReference>
<gene>
    <name evidence="1" type="ORF">KDK92_02005</name>
</gene>
<sequence>MNKQDLVCIVCPMGCRMTIEKDDSNELGYKVEGNTCKRGMTYAIKEVTNPTRVITTTVTIEDFYLKRLPVRTDGEVPKKMIIDCMMEINKTKVKTPITVGDIIIEDLHGTGVNVIASRSAK</sequence>
<dbReference type="EMBL" id="JAGSOJ010000001">
    <property type="protein sequence ID" value="MCM1988496.1"/>
    <property type="molecule type" value="Genomic_DNA"/>
</dbReference>
<reference evidence="1" key="2">
    <citation type="submission" date="2021-04" db="EMBL/GenBank/DDBJ databases">
        <authorList>
            <person name="Dong X."/>
        </authorList>
    </citation>
    <scope>NUCLEOTIDE SEQUENCE</scope>
    <source>
        <strain evidence="1">ZWT</strain>
    </source>
</reference>
<proteinExistence type="predicted"/>
<dbReference type="Gene3D" id="3.10.530.10">
    <property type="entry name" value="CPE0013-like"/>
    <property type="match status" value="1"/>
</dbReference>
<comment type="caution">
    <text evidence="1">The sequence shown here is derived from an EMBL/GenBank/DDBJ whole genome shotgun (WGS) entry which is preliminary data.</text>
</comment>
<accession>A0A9J6NZD6</accession>
<dbReference type="PANTHER" id="PTHR39450">
    <property type="entry name" value="MOLYBDOPTERIN OXIDOREDUCTASE, 4FE-4S CLUSTER-BINDING SUBUNIT"/>
    <property type="match status" value="1"/>
</dbReference>
<name>A0A9J6NZD6_9CLOT</name>
<dbReference type="InterPro" id="IPR036593">
    <property type="entry name" value="CPE0013-like_sf"/>
</dbReference>
<dbReference type="Proteomes" id="UP001056429">
    <property type="component" value="Unassembled WGS sequence"/>
</dbReference>
<evidence type="ECO:0000313" key="1">
    <source>
        <dbReference type="EMBL" id="MCM1988496.1"/>
    </source>
</evidence>
<protein>
    <submittedName>
        <fullName evidence="1">DUF1667 domain-containing protein</fullName>
    </submittedName>
</protein>
<evidence type="ECO:0000313" key="2">
    <source>
        <dbReference type="Proteomes" id="UP001056429"/>
    </source>
</evidence>